<name>A0ABU3WTJ5_9NOCA</name>
<reference evidence="2 3" key="1">
    <citation type="submission" date="2019-10" db="EMBL/GenBank/DDBJ databases">
        <title>Draft Genome Assembly of Rhodococcus zopfii DSM44189.</title>
        <authorList>
            <person name="Sutton J.M."/>
            <person name="Akob D.M."/>
            <person name="Bushman T.J."/>
        </authorList>
    </citation>
    <scope>NUCLEOTIDE SEQUENCE [LARGE SCALE GENOMIC DNA]</scope>
    <source>
        <strain evidence="2 3">DSM 44189</strain>
    </source>
</reference>
<dbReference type="EMBL" id="WBMO01000003">
    <property type="protein sequence ID" value="MDV2477331.1"/>
    <property type="molecule type" value="Genomic_DNA"/>
</dbReference>
<accession>A0ABU3WTJ5</accession>
<organism evidence="2 3">
    <name type="scientific">Rhodococcus zopfii</name>
    <dbReference type="NCBI Taxonomy" id="43772"/>
    <lineage>
        <taxon>Bacteria</taxon>
        <taxon>Bacillati</taxon>
        <taxon>Actinomycetota</taxon>
        <taxon>Actinomycetes</taxon>
        <taxon>Mycobacteriales</taxon>
        <taxon>Nocardiaceae</taxon>
        <taxon>Rhodococcus</taxon>
    </lineage>
</organism>
<feature type="compositionally biased region" description="Basic and acidic residues" evidence="1">
    <location>
        <begin position="194"/>
        <end position="209"/>
    </location>
</feature>
<feature type="region of interest" description="Disordered" evidence="1">
    <location>
        <begin position="183"/>
        <end position="216"/>
    </location>
</feature>
<evidence type="ECO:0000313" key="2">
    <source>
        <dbReference type="EMBL" id="MDV2477331.1"/>
    </source>
</evidence>
<sequence length="216" mass="24857">MSETTANEQDIDPIVRAEVARIWRGWIGMDPDLSEEERDHQIDAEAARLTLMIESHIGDSSHGFRVEQWTQEHPGQEPDFLTTVSLIESARIAARSLVLETELYPQVTPEIAGQTEAELDEIHAAALEEARRLREIHDPERWRRHMVEVSDLAERIVSRVWGMSQPLDFMTLAVSLVQQRLEDNQRTPTTSADPLREELEQMIDEELRRQSPTTPF</sequence>
<evidence type="ECO:0000256" key="1">
    <source>
        <dbReference type="SAM" id="MobiDB-lite"/>
    </source>
</evidence>
<evidence type="ECO:0000313" key="3">
    <source>
        <dbReference type="Proteomes" id="UP001275440"/>
    </source>
</evidence>
<comment type="caution">
    <text evidence="2">The sequence shown here is derived from an EMBL/GenBank/DDBJ whole genome shotgun (WGS) entry which is preliminary data.</text>
</comment>
<protein>
    <submittedName>
        <fullName evidence="2">Uncharacterized protein</fullName>
    </submittedName>
</protein>
<gene>
    <name evidence="2" type="ORF">F8M49_21725</name>
</gene>
<keyword evidence="3" id="KW-1185">Reference proteome</keyword>
<proteinExistence type="predicted"/>
<dbReference type="Proteomes" id="UP001275440">
    <property type="component" value="Unassembled WGS sequence"/>
</dbReference>